<proteinExistence type="predicted"/>
<dbReference type="EMBL" id="ML005421">
    <property type="protein sequence ID" value="RKP18571.1"/>
    <property type="molecule type" value="Genomic_DNA"/>
</dbReference>
<dbReference type="Gene3D" id="2.40.50.40">
    <property type="match status" value="1"/>
</dbReference>
<protein>
    <recommendedName>
        <fullName evidence="1">Chromo domain-containing protein</fullName>
    </recommendedName>
</protein>
<dbReference type="Pfam" id="PF00385">
    <property type="entry name" value="Chromo"/>
    <property type="match status" value="1"/>
</dbReference>
<evidence type="ECO:0000259" key="1">
    <source>
        <dbReference type="PROSITE" id="PS50013"/>
    </source>
</evidence>
<organism evidence="2 3">
    <name type="scientific">Rozella allomycis (strain CSF55)</name>
    <dbReference type="NCBI Taxonomy" id="988480"/>
    <lineage>
        <taxon>Eukaryota</taxon>
        <taxon>Fungi</taxon>
        <taxon>Fungi incertae sedis</taxon>
        <taxon>Cryptomycota</taxon>
        <taxon>Cryptomycota incertae sedis</taxon>
        <taxon>Rozella</taxon>
    </lineage>
</organism>
<dbReference type="Proteomes" id="UP000281549">
    <property type="component" value="Unassembled WGS sequence"/>
</dbReference>
<evidence type="ECO:0000313" key="3">
    <source>
        <dbReference type="Proteomes" id="UP000281549"/>
    </source>
</evidence>
<feature type="domain" description="Chromo" evidence="1">
    <location>
        <begin position="61"/>
        <end position="121"/>
    </location>
</feature>
<accession>A0A4P9YIH7</accession>
<dbReference type="InterPro" id="IPR016197">
    <property type="entry name" value="Chromo-like_dom_sf"/>
</dbReference>
<reference evidence="3" key="1">
    <citation type="journal article" date="2018" name="Nat. Microbiol.">
        <title>Leveraging single-cell genomics to expand the fungal tree of life.</title>
        <authorList>
            <person name="Ahrendt S.R."/>
            <person name="Quandt C.A."/>
            <person name="Ciobanu D."/>
            <person name="Clum A."/>
            <person name="Salamov A."/>
            <person name="Andreopoulos B."/>
            <person name="Cheng J.F."/>
            <person name="Woyke T."/>
            <person name="Pelin A."/>
            <person name="Henrissat B."/>
            <person name="Reynolds N.K."/>
            <person name="Benny G.L."/>
            <person name="Smith M.E."/>
            <person name="James T.Y."/>
            <person name="Grigoriev I.V."/>
        </authorList>
    </citation>
    <scope>NUCLEOTIDE SEQUENCE [LARGE SCALE GENOMIC DNA]</scope>
    <source>
        <strain evidence="3">CSF55</strain>
    </source>
</reference>
<evidence type="ECO:0000313" key="2">
    <source>
        <dbReference type="EMBL" id="RKP18571.1"/>
    </source>
</evidence>
<sequence length="123" mass="14248">MALDELRSTKAEPRYTGPFTLIRRNKAGTYILKGPDGTEYKRPPSSLKLFYQPAINQGEVAEVQNIVDHAICNETNENLYLVKWKKLTAAHNQWVKESDFNDLAPIQKFWKEKKQHESINQTD</sequence>
<name>A0A4P9YIH7_ROZAC</name>
<dbReference type="SUPFAM" id="SSF54160">
    <property type="entry name" value="Chromo domain-like"/>
    <property type="match status" value="1"/>
</dbReference>
<dbReference type="InterPro" id="IPR023780">
    <property type="entry name" value="Chromo_domain"/>
</dbReference>
<dbReference type="PROSITE" id="PS50013">
    <property type="entry name" value="CHROMO_2"/>
    <property type="match status" value="1"/>
</dbReference>
<gene>
    <name evidence="2" type="ORF">ROZALSC1DRAFT_6338</name>
</gene>
<dbReference type="AlphaFoldDB" id="A0A4P9YIH7"/>
<feature type="non-terminal residue" evidence="2">
    <location>
        <position position="123"/>
    </location>
</feature>
<dbReference type="InterPro" id="IPR000953">
    <property type="entry name" value="Chromo/chromo_shadow_dom"/>
</dbReference>
<dbReference type="SMART" id="SM00298">
    <property type="entry name" value="CHROMO"/>
    <property type="match status" value="1"/>
</dbReference>